<keyword evidence="2" id="KW-0238">DNA-binding</keyword>
<dbReference type="InterPro" id="IPR051127">
    <property type="entry name" value="Fungal_SecMet_Regulators"/>
</dbReference>
<evidence type="ECO:0000256" key="4">
    <source>
        <dbReference type="ARBA" id="ARBA00023242"/>
    </source>
</evidence>
<comment type="caution">
    <text evidence="7">The sequence shown here is derived from an EMBL/GenBank/DDBJ whole genome shotgun (WGS) entry which is preliminary data.</text>
</comment>
<evidence type="ECO:0000259" key="6">
    <source>
        <dbReference type="SMART" id="SM00906"/>
    </source>
</evidence>
<evidence type="ECO:0000256" key="5">
    <source>
        <dbReference type="SAM" id="MobiDB-lite"/>
    </source>
</evidence>
<feature type="domain" description="Xylanolytic transcriptional activator regulatory" evidence="6">
    <location>
        <begin position="226"/>
        <end position="299"/>
    </location>
</feature>
<dbReference type="GO" id="GO:0000435">
    <property type="term" value="P:positive regulation of transcription from RNA polymerase II promoter by galactose"/>
    <property type="evidence" value="ECO:0007669"/>
    <property type="project" value="TreeGrafter"/>
</dbReference>
<dbReference type="GO" id="GO:0005634">
    <property type="term" value="C:nucleus"/>
    <property type="evidence" value="ECO:0007669"/>
    <property type="project" value="TreeGrafter"/>
</dbReference>
<accession>A0A072PJP1</accession>
<evidence type="ECO:0000256" key="1">
    <source>
        <dbReference type="ARBA" id="ARBA00023015"/>
    </source>
</evidence>
<sequence>MTPKLLEGSLLPAIASDDSYGGSVPSLDHDSDEELQIQAESLDIVEHVTSPDQATMHTALGDFGLTLYAMGMASKPADPGSRSDLFRKKSRINGVIRGLSELHPDNFNLPPGTLANRLVDLFFEHVHPLYPFVHRPSFIKRLNETYSGMQREIDVPWQATLNLVFAFGSDYLDLTLTETYAMGRCFLQHATELILSVCFDTSTLEVVQALLLLSCHLQSNMQYQRVWTSIGTLYRAAQGLGLHMDPGSWRISSIEKEIRRRIWWGIYSLDRFTSLKCGRPPAVNIESLPVEPPAVVRDEQITEAGITGLVQDTGIPCSSHFFNAMVQLAHIAESILVSISKDTPWSLPGRNTNVAEATDLEPIHFIIQLGLVMEQEGKLRSWLDSLPAHLQFKAVCQSEKIRTQQSMLRVRYLHTRLMTHRQNLLSLIQCDRKRLDSLEDDFLQTAVMGSVRTCAQCACDITEMVKNSAATQNMGPWWYNVQFIFTSLGILFAVQTRAAIAEHVDIEGVTSAVDSALDYLRLLGDVNGVLVRCRSYFESLKARTETRKRSPRGLAVNETTQGDHEAELTGPGEMLGAKPIEIPLSMDGSEYDHGLDNHDRWPEANFGGIENLESETVDLFLDHLMTDLDFDFT</sequence>
<dbReference type="GO" id="GO:0000978">
    <property type="term" value="F:RNA polymerase II cis-regulatory region sequence-specific DNA binding"/>
    <property type="evidence" value="ECO:0007669"/>
    <property type="project" value="TreeGrafter"/>
</dbReference>
<keyword evidence="4" id="KW-0539">Nucleus</keyword>
<reference evidence="7 8" key="1">
    <citation type="submission" date="2013-03" db="EMBL/GenBank/DDBJ databases">
        <title>The Genome Sequence of Exophiala aquamarina CBS 119918.</title>
        <authorList>
            <consortium name="The Broad Institute Genomics Platform"/>
            <person name="Cuomo C."/>
            <person name="de Hoog S."/>
            <person name="Gorbushina A."/>
            <person name="Walker B."/>
            <person name="Young S.K."/>
            <person name="Zeng Q."/>
            <person name="Gargeya S."/>
            <person name="Fitzgerald M."/>
            <person name="Haas B."/>
            <person name="Abouelleil A."/>
            <person name="Allen A.W."/>
            <person name="Alvarado L."/>
            <person name="Arachchi H.M."/>
            <person name="Berlin A.M."/>
            <person name="Chapman S.B."/>
            <person name="Gainer-Dewar J."/>
            <person name="Goldberg J."/>
            <person name="Griggs A."/>
            <person name="Gujja S."/>
            <person name="Hansen M."/>
            <person name="Howarth C."/>
            <person name="Imamovic A."/>
            <person name="Ireland A."/>
            <person name="Larimer J."/>
            <person name="McCowan C."/>
            <person name="Murphy C."/>
            <person name="Pearson M."/>
            <person name="Poon T.W."/>
            <person name="Priest M."/>
            <person name="Roberts A."/>
            <person name="Saif S."/>
            <person name="Shea T."/>
            <person name="Sisk P."/>
            <person name="Sykes S."/>
            <person name="Wortman J."/>
            <person name="Nusbaum C."/>
            <person name="Birren B."/>
        </authorList>
    </citation>
    <scope>NUCLEOTIDE SEQUENCE [LARGE SCALE GENOMIC DNA]</scope>
    <source>
        <strain evidence="7 8">CBS 119918</strain>
    </source>
</reference>
<dbReference type="GO" id="GO:0008270">
    <property type="term" value="F:zinc ion binding"/>
    <property type="evidence" value="ECO:0007669"/>
    <property type="project" value="InterPro"/>
</dbReference>
<gene>
    <name evidence="7" type="ORF">A1O9_08475</name>
</gene>
<dbReference type="GO" id="GO:0000981">
    <property type="term" value="F:DNA-binding transcription factor activity, RNA polymerase II-specific"/>
    <property type="evidence" value="ECO:0007669"/>
    <property type="project" value="TreeGrafter"/>
</dbReference>
<evidence type="ECO:0000256" key="2">
    <source>
        <dbReference type="ARBA" id="ARBA00023125"/>
    </source>
</evidence>
<dbReference type="RefSeq" id="XP_013258315.1">
    <property type="nucleotide sequence ID" value="XM_013402861.1"/>
</dbReference>
<dbReference type="AlphaFoldDB" id="A0A072PJP1"/>
<name>A0A072PJP1_9EURO</name>
<protein>
    <recommendedName>
        <fullName evidence="6">Xylanolytic transcriptional activator regulatory domain-containing protein</fullName>
    </recommendedName>
</protein>
<dbReference type="OrthoDB" id="4120672at2759"/>
<feature type="region of interest" description="Disordered" evidence="5">
    <location>
        <begin position="548"/>
        <end position="576"/>
    </location>
</feature>
<keyword evidence="3" id="KW-0804">Transcription</keyword>
<keyword evidence="1" id="KW-0805">Transcription regulation</keyword>
<dbReference type="GO" id="GO:0006351">
    <property type="term" value="P:DNA-templated transcription"/>
    <property type="evidence" value="ECO:0007669"/>
    <property type="project" value="InterPro"/>
</dbReference>
<dbReference type="Proteomes" id="UP000027920">
    <property type="component" value="Unassembled WGS sequence"/>
</dbReference>
<dbReference type="EMBL" id="AMGV01000007">
    <property type="protein sequence ID" value="KEF55725.1"/>
    <property type="molecule type" value="Genomic_DNA"/>
</dbReference>
<dbReference type="HOGENOM" id="CLU_432131_0_0_1"/>
<organism evidence="7 8">
    <name type="scientific">Exophiala aquamarina CBS 119918</name>
    <dbReference type="NCBI Taxonomy" id="1182545"/>
    <lineage>
        <taxon>Eukaryota</taxon>
        <taxon>Fungi</taxon>
        <taxon>Dikarya</taxon>
        <taxon>Ascomycota</taxon>
        <taxon>Pezizomycotina</taxon>
        <taxon>Eurotiomycetes</taxon>
        <taxon>Chaetothyriomycetidae</taxon>
        <taxon>Chaetothyriales</taxon>
        <taxon>Herpotrichiellaceae</taxon>
        <taxon>Exophiala</taxon>
    </lineage>
</organism>
<dbReference type="Pfam" id="PF04082">
    <property type="entry name" value="Fungal_trans"/>
    <property type="match status" value="1"/>
</dbReference>
<dbReference type="VEuPathDB" id="FungiDB:A1O9_08475"/>
<evidence type="ECO:0000313" key="8">
    <source>
        <dbReference type="Proteomes" id="UP000027920"/>
    </source>
</evidence>
<dbReference type="InterPro" id="IPR007219">
    <property type="entry name" value="XnlR_reg_dom"/>
</dbReference>
<dbReference type="SMART" id="SM00906">
    <property type="entry name" value="Fungal_trans"/>
    <property type="match status" value="1"/>
</dbReference>
<proteinExistence type="predicted"/>
<dbReference type="CDD" id="cd12148">
    <property type="entry name" value="fungal_TF_MHR"/>
    <property type="match status" value="1"/>
</dbReference>
<evidence type="ECO:0000256" key="3">
    <source>
        <dbReference type="ARBA" id="ARBA00023163"/>
    </source>
</evidence>
<evidence type="ECO:0000313" key="7">
    <source>
        <dbReference type="EMBL" id="KEF55725.1"/>
    </source>
</evidence>
<dbReference type="GeneID" id="25283388"/>
<keyword evidence="8" id="KW-1185">Reference proteome</keyword>
<dbReference type="PANTHER" id="PTHR47424:SF3">
    <property type="entry name" value="REGULATORY PROTEIN GAL4"/>
    <property type="match status" value="1"/>
</dbReference>
<dbReference type="PANTHER" id="PTHR47424">
    <property type="entry name" value="REGULATORY PROTEIN GAL4"/>
    <property type="match status" value="1"/>
</dbReference>